<dbReference type="SUPFAM" id="SSF58104">
    <property type="entry name" value="Methyl-accepting chemotaxis protein (MCP) signaling domain"/>
    <property type="match status" value="1"/>
</dbReference>
<evidence type="ECO:0000313" key="1">
    <source>
        <dbReference type="EMBL" id="KIZ40855.1"/>
    </source>
</evidence>
<organism evidence="1 2">
    <name type="scientific">Rhodopseudomonas palustris</name>
    <dbReference type="NCBI Taxonomy" id="1076"/>
    <lineage>
        <taxon>Bacteria</taxon>
        <taxon>Pseudomonadati</taxon>
        <taxon>Pseudomonadota</taxon>
        <taxon>Alphaproteobacteria</taxon>
        <taxon>Hyphomicrobiales</taxon>
        <taxon>Nitrobacteraceae</taxon>
        <taxon>Rhodopseudomonas</taxon>
    </lineage>
</organism>
<dbReference type="Gene3D" id="1.10.287.950">
    <property type="entry name" value="Methyl-accepting chemotaxis protein"/>
    <property type="match status" value="1"/>
</dbReference>
<dbReference type="RefSeq" id="WP_044413273.1">
    <property type="nucleotide sequence ID" value="NZ_JXXE01000331.1"/>
</dbReference>
<comment type="caution">
    <text evidence="1">The sequence shown here is derived from an EMBL/GenBank/DDBJ whole genome shotgun (WGS) entry which is preliminary data.</text>
</comment>
<name>A0A0D7EK07_RHOPL</name>
<evidence type="ECO:0000313" key="2">
    <source>
        <dbReference type="Proteomes" id="UP000032515"/>
    </source>
</evidence>
<dbReference type="Proteomes" id="UP000032515">
    <property type="component" value="Unassembled WGS sequence"/>
</dbReference>
<dbReference type="OrthoDB" id="9816265at2"/>
<evidence type="ECO:0008006" key="3">
    <source>
        <dbReference type="Google" id="ProtNLM"/>
    </source>
</evidence>
<dbReference type="PATRIC" id="fig|1076.23.peg.3545"/>
<reference evidence="1 2" key="1">
    <citation type="submission" date="2014-11" db="EMBL/GenBank/DDBJ databases">
        <title>Genomics and ecophysiology of heterotrophic nitrogen fixing bacteria isolated from estuarine surface water.</title>
        <authorList>
            <person name="Bentzon-Tilia M."/>
            <person name="Severin I."/>
            <person name="Hansen L.H."/>
            <person name="Riemann L."/>
        </authorList>
    </citation>
    <scope>NUCLEOTIDE SEQUENCE [LARGE SCALE GENOMIC DNA]</scope>
    <source>
        <strain evidence="1 2">BAL398</strain>
    </source>
</reference>
<accession>A0A0D7EK07</accession>
<sequence length="577" mass="60777">MAGADLTDIAAGAIASIEDLGGQIENAFAQVGGHLGRTHSIFGDLNSGLESLSQELSGSKIEGASVAFQEIAARLRSLVEMLPQEAALLGTIGTGAAQASKLLTLLIKHTGMVSVIARSSRIEAASLEGDRADFVSFTREASDLATSVQNSIVACAKDQEKLSAAIAKVQGEQLQFDRNYRHQLQSVSDELMLSSSDITGRQVRSGQLAESAKASTSRIGSAVGGAIVSLQAGDSTRQRLEHICLGLRMITASAGSIVPAQVVLDPTAAQRLATLQAAQLKDAISGFTVDIASISQTLTRLAASSTSIVGQGHSLYGGEGADANSFFEVMKQRLARATVLISASAQAKQSVDDSLAVLETMLGKFRAAIAELDETVIDITLIGMNAGLKAGHLGGKARAFVVIANELKLSADQISETAKRLDPVLDQIGQAADQLKNMRSDDGATRVADLESQIMLAMREIELGNGRLVQMMDHLTRESAEFESLMLSARTMMATLGDKLANLPGIATDLERRDATIKTLAPDQALAIGGLFDELYLQYTMDAERDVHLKCSGRLGLPHTAVAPAAVSDESEDALFF</sequence>
<dbReference type="AlphaFoldDB" id="A0A0D7EK07"/>
<protein>
    <recommendedName>
        <fullName evidence="3">Chemotaxis protein</fullName>
    </recommendedName>
</protein>
<gene>
    <name evidence="1" type="ORF">OO17_16550</name>
</gene>
<proteinExistence type="predicted"/>
<dbReference type="EMBL" id="JXXE01000331">
    <property type="protein sequence ID" value="KIZ40855.1"/>
    <property type="molecule type" value="Genomic_DNA"/>
</dbReference>